<evidence type="ECO:0000259" key="1">
    <source>
        <dbReference type="Pfam" id="PF20209"/>
    </source>
</evidence>
<feature type="domain" description="DUF6570" evidence="1">
    <location>
        <begin position="34"/>
        <end position="168"/>
    </location>
</feature>
<sequence length="186" mass="21100">MLDKRGIHRNILDPVSYDCVNICRECLSPLCHAKVPRFALSNNLYRGVLPDEFSDLTWVEEMACALYRGTAHVTRLFNSSDINMPKRLHGNTCAHEMNVVSTAKSLPNTPADIHGMLTLVFVGPEDFDPKSSGTLFRVRKYKISRFLAWLKRHNRLYQSLEIDAARIDMFPDDGPLPGLAERAINQ</sequence>
<keyword evidence="3" id="KW-1185">Reference proteome</keyword>
<gene>
    <name evidence="2" type="ORF">DFP72DRAFT_760101</name>
</gene>
<evidence type="ECO:0000313" key="3">
    <source>
        <dbReference type="Proteomes" id="UP000521943"/>
    </source>
</evidence>
<feature type="non-terminal residue" evidence="2">
    <location>
        <position position="186"/>
    </location>
</feature>
<name>A0A8H6LSS6_9AGAR</name>
<comment type="caution">
    <text evidence="2">The sequence shown here is derived from an EMBL/GenBank/DDBJ whole genome shotgun (WGS) entry which is preliminary data.</text>
</comment>
<reference evidence="2 3" key="1">
    <citation type="submission" date="2020-07" db="EMBL/GenBank/DDBJ databases">
        <title>Comparative genomics of pyrophilous fungi reveals a link between fire events and developmental genes.</title>
        <authorList>
            <consortium name="DOE Joint Genome Institute"/>
            <person name="Steindorff A.S."/>
            <person name="Carver A."/>
            <person name="Calhoun S."/>
            <person name="Stillman K."/>
            <person name="Liu H."/>
            <person name="Lipzen A."/>
            <person name="Pangilinan J."/>
            <person name="Labutti K."/>
            <person name="Bruns T.D."/>
            <person name="Grigoriev I.V."/>
        </authorList>
    </citation>
    <scope>NUCLEOTIDE SEQUENCE [LARGE SCALE GENOMIC DNA]</scope>
    <source>
        <strain evidence="2 3">CBS 144469</strain>
    </source>
</reference>
<accession>A0A8H6LSS6</accession>
<dbReference type="Pfam" id="PF20209">
    <property type="entry name" value="DUF6570"/>
    <property type="match status" value="1"/>
</dbReference>
<dbReference type="EMBL" id="JACGCI010000262">
    <property type="protein sequence ID" value="KAF6741350.1"/>
    <property type="molecule type" value="Genomic_DNA"/>
</dbReference>
<dbReference type="OrthoDB" id="3257061at2759"/>
<dbReference type="Proteomes" id="UP000521943">
    <property type="component" value="Unassembled WGS sequence"/>
</dbReference>
<dbReference type="InterPro" id="IPR046700">
    <property type="entry name" value="DUF6570"/>
</dbReference>
<dbReference type="AlphaFoldDB" id="A0A8H6LSS6"/>
<organism evidence="2 3">
    <name type="scientific">Ephemerocybe angulata</name>
    <dbReference type="NCBI Taxonomy" id="980116"/>
    <lineage>
        <taxon>Eukaryota</taxon>
        <taxon>Fungi</taxon>
        <taxon>Dikarya</taxon>
        <taxon>Basidiomycota</taxon>
        <taxon>Agaricomycotina</taxon>
        <taxon>Agaricomycetes</taxon>
        <taxon>Agaricomycetidae</taxon>
        <taxon>Agaricales</taxon>
        <taxon>Agaricineae</taxon>
        <taxon>Psathyrellaceae</taxon>
        <taxon>Ephemerocybe</taxon>
    </lineage>
</organism>
<evidence type="ECO:0000313" key="2">
    <source>
        <dbReference type="EMBL" id="KAF6741350.1"/>
    </source>
</evidence>
<proteinExistence type="predicted"/>
<protein>
    <recommendedName>
        <fullName evidence="1">DUF6570 domain-containing protein</fullName>
    </recommendedName>
</protein>